<evidence type="ECO:0000313" key="9">
    <source>
        <dbReference type="Xenbase" id="XB-GENE-6078456"/>
    </source>
</evidence>
<dbReference type="GO" id="GO:0012506">
    <property type="term" value="C:vesicle membrane"/>
    <property type="evidence" value="ECO:0000318"/>
    <property type="project" value="GO_Central"/>
</dbReference>
<dbReference type="InterPro" id="IPR009116">
    <property type="entry name" value="ANX9"/>
</dbReference>
<dbReference type="FunFam" id="1.10.220.10:FF:000003">
    <property type="entry name" value="Annexin"/>
    <property type="match status" value="1"/>
</dbReference>
<dbReference type="PANTHER" id="PTHR10502:SF122">
    <property type="entry name" value="ANNEXIN A9"/>
    <property type="match status" value="1"/>
</dbReference>
<evidence type="ECO:0000256" key="6">
    <source>
        <dbReference type="RuleBase" id="RU003540"/>
    </source>
</evidence>
<dbReference type="Proteomes" id="UP000186698">
    <property type="component" value="Chromosome 8L"/>
</dbReference>
<keyword evidence="3 6" id="KW-0106">Calcium</keyword>
<evidence type="ECO:0000313" key="8">
    <source>
        <dbReference type="RefSeq" id="XP_018084151.1"/>
    </source>
</evidence>
<dbReference type="GeneID" id="380380"/>
<dbReference type="CTD" id="380380"/>
<protein>
    <recommendedName>
        <fullName evidence="6">Annexin</fullName>
    </recommendedName>
</protein>
<proteinExistence type="inferred from homology"/>
<dbReference type="GO" id="GO:0007155">
    <property type="term" value="P:cell adhesion"/>
    <property type="evidence" value="ECO:0000318"/>
    <property type="project" value="GO_Central"/>
</dbReference>
<dbReference type="InterPro" id="IPR018502">
    <property type="entry name" value="Annexin_repeat"/>
</dbReference>
<gene>
    <name evidence="8 9" type="primary">anxa9.L</name>
    <name evidence="8" type="synonym">annexin-31</name>
    <name evidence="8" type="synonym">annexin-9</name>
    <name evidence="8" type="synonym">anx31</name>
    <name evidence="8" type="synonym">anxa9</name>
    <name evidence="8" type="synonym">pemphaxin</name>
</gene>
<dbReference type="PANTHER" id="PTHR10502">
    <property type="entry name" value="ANNEXIN"/>
    <property type="match status" value="1"/>
</dbReference>
<dbReference type="GO" id="GO:0005544">
    <property type="term" value="F:calcium-dependent phospholipid binding"/>
    <property type="evidence" value="ECO:0000318"/>
    <property type="project" value="GO_Central"/>
</dbReference>
<dbReference type="GO" id="GO:0005886">
    <property type="term" value="C:plasma membrane"/>
    <property type="evidence" value="ECO:0000318"/>
    <property type="project" value="GO_Central"/>
</dbReference>
<dbReference type="AGR" id="Xenbase:XB-GENE-6078456"/>
<evidence type="ECO:0000256" key="5">
    <source>
        <dbReference type="ARBA" id="ARBA00023302"/>
    </source>
</evidence>
<reference evidence="8" key="1">
    <citation type="submission" date="2025-08" db="UniProtKB">
        <authorList>
            <consortium name="RefSeq"/>
        </authorList>
    </citation>
    <scope>IDENTIFICATION</scope>
    <source>
        <strain evidence="8">J_2021</strain>
        <tissue evidence="8">Erythrocytes</tissue>
    </source>
</reference>
<dbReference type="InterPro" id="IPR018252">
    <property type="entry name" value="Annexin_repeat_CS"/>
</dbReference>
<dbReference type="GO" id="GO:0005634">
    <property type="term" value="C:nucleus"/>
    <property type="evidence" value="ECO:0000318"/>
    <property type="project" value="GO_Central"/>
</dbReference>
<evidence type="ECO:0000256" key="3">
    <source>
        <dbReference type="ARBA" id="ARBA00022837"/>
    </source>
</evidence>
<accession>A0A8J0TGY9</accession>
<keyword evidence="2 6" id="KW-0677">Repeat</keyword>
<dbReference type="GO" id="GO:0005509">
    <property type="term" value="F:calcium ion binding"/>
    <property type="evidence" value="ECO:0007669"/>
    <property type="project" value="InterPro"/>
</dbReference>
<organism evidence="7 8">
    <name type="scientific">Xenopus laevis</name>
    <name type="common">African clawed frog</name>
    <dbReference type="NCBI Taxonomy" id="8355"/>
    <lineage>
        <taxon>Eukaryota</taxon>
        <taxon>Metazoa</taxon>
        <taxon>Chordata</taxon>
        <taxon>Craniata</taxon>
        <taxon>Vertebrata</taxon>
        <taxon>Euteleostomi</taxon>
        <taxon>Amphibia</taxon>
        <taxon>Batrachia</taxon>
        <taxon>Anura</taxon>
        <taxon>Pipoidea</taxon>
        <taxon>Pipidae</taxon>
        <taxon>Xenopodinae</taxon>
        <taxon>Xenopus</taxon>
        <taxon>Xenopus</taxon>
    </lineage>
</organism>
<dbReference type="PRINTS" id="PR01812">
    <property type="entry name" value="ANNEXINXXXI"/>
</dbReference>
<evidence type="ECO:0000313" key="7">
    <source>
        <dbReference type="Proteomes" id="UP000186698"/>
    </source>
</evidence>
<dbReference type="RefSeq" id="XP_018084151.1">
    <property type="nucleotide sequence ID" value="XM_018228662.2"/>
</dbReference>
<dbReference type="PROSITE" id="PS00223">
    <property type="entry name" value="ANNEXIN_1"/>
    <property type="match status" value="1"/>
</dbReference>
<keyword evidence="5 6" id="KW-0111">Calcium/phospholipid-binding</keyword>
<dbReference type="PRINTS" id="PR00196">
    <property type="entry name" value="ANNEXIN"/>
</dbReference>
<comment type="domain">
    <text evidence="6">A pair of annexin repeats may form one binding site for calcium and phospholipid.</text>
</comment>
<dbReference type="SUPFAM" id="SSF47874">
    <property type="entry name" value="Annexin"/>
    <property type="match status" value="1"/>
</dbReference>
<dbReference type="GO" id="GO:0001786">
    <property type="term" value="F:phosphatidylserine binding"/>
    <property type="evidence" value="ECO:0000318"/>
    <property type="project" value="GO_Central"/>
</dbReference>
<dbReference type="GO" id="GO:0005737">
    <property type="term" value="C:cytoplasm"/>
    <property type="evidence" value="ECO:0000318"/>
    <property type="project" value="GO_Central"/>
</dbReference>
<evidence type="ECO:0000256" key="4">
    <source>
        <dbReference type="ARBA" id="ARBA00023216"/>
    </source>
</evidence>
<evidence type="ECO:0000256" key="1">
    <source>
        <dbReference type="ARBA" id="ARBA00007831"/>
    </source>
</evidence>
<name>A0A8J0TGY9_XENLA</name>
<evidence type="ECO:0000256" key="2">
    <source>
        <dbReference type="ARBA" id="ARBA00022737"/>
    </source>
</evidence>
<dbReference type="AlphaFoldDB" id="A0A8J0TGY9"/>
<dbReference type="PROSITE" id="PS51897">
    <property type="entry name" value="ANNEXIN_2"/>
    <property type="match status" value="4"/>
</dbReference>
<dbReference type="InterPro" id="IPR001464">
    <property type="entry name" value="Annexin"/>
</dbReference>
<keyword evidence="4 6" id="KW-0041">Annexin</keyword>
<keyword evidence="7" id="KW-1185">Reference proteome</keyword>
<sequence>MFLPLPVGIRDAEMALTHEILSSLHLADKIGAWGTLGTIRPLKSFDQDFAVEKLAESLETKGNRQLISDIVTSLNNDQRQEVIKLYKDSTQQDLVAKVQKSLSGDLEKAIVGLLKTPAAYDAQELRASMKGLGTDEATLTEILCTRTNTQLREIQEIYKQEYKTDFEKNIISDTSEPYTGLLLALAKGKREKDAGIIDYALIQQDSKVLTALGPKNSPNSDIWIRILSERSLGHLRRVFDQYSNDNSMGIEDSIKKYFKGDFQKAALTLVAVIKNTALYFADKLHNAMKGLGTDENTISRVLISRSETDLLSIRVAYRRKYGKSLYSSLQSEVKGDLQACLLSLCRAEDL</sequence>
<dbReference type="Pfam" id="PF00191">
    <property type="entry name" value="Annexin"/>
    <property type="match status" value="4"/>
</dbReference>
<dbReference type="OrthoDB" id="37886at2759"/>
<dbReference type="Xenbase" id="XB-GENE-6078456">
    <property type="gene designation" value="anxa9.L"/>
</dbReference>
<dbReference type="FunFam" id="1.10.220.10:FF:000022">
    <property type="entry name" value="Annexin A5"/>
    <property type="match status" value="1"/>
</dbReference>
<dbReference type="SMART" id="SM00335">
    <property type="entry name" value="ANX"/>
    <property type="match status" value="4"/>
</dbReference>
<comment type="similarity">
    <text evidence="1 6">Belongs to the annexin family.</text>
</comment>
<dbReference type="FunFam" id="1.10.220.10:FF:000002">
    <property type="entry name" value="Annexin"/>
    <property type="match status" value="1"/>
</dbReference>
<dbReference type="InterPro" id="IPR037104">
    <property type="entry name" value="Annexin_sf"/>
</dbReference>
<dbReference type="Gene3D" id="1.10.220.10">
    <property type="entry name" value="Annexin"/>
    <property type="match status" value="4"/>
</dbReference>